<accession>A0A2G0CB46</accession>
<evidence type="ECO:0000313" key="3">
    <source>
        <dbReference type="EMBL" id="PHK97186.1"/>
    </source>
</evidence>
<comment type="caution">
    <text evidence="3">The sequence shown here is derived from an EMBL/GenBank/DDBJ whole genome shotgun (WGS) entry which is preliminary data.</text>
</comment>
<dbReference type="Gene3D" id="2.40.50.230">
    <property type="entry name" value="Gp5 N-terminal domain"/>
    <property type="match status" value="1"/>
</dbReference>
<dbReference type="Pfam" id="PF05954">
    <property type="entry name" value="Phage_GPD"/>
    <property type="match status" value="1"/>
</dbReference>
<dbReference type="AlphaFoldDB" id="A0A2G0CB46"/>
<dbReference type="InterPro" id="IPR037026">
    <property type="entry name" value="Vgr_OB-fold_dom_sf"/>
</dbReference>
<proteinExistence type="predicted"/>
<dbReference type="InterPro" id="IPR006533">
    <property type="entry name" value="T6SS_Vgr_RhsGE"/>
</dbReference>
<dbReference type="Gene3D" id="4.10.220.110">
    <property type="match status" value="1"/>
</dbReference>
<gene>
    <name evidence="3" type="ORF">CGL56_17245</name>
</gene>
<dbReference type="SUPFAM" id="SSF69279">
    <property type="entry name" value="Phage tail proteins"/>
    <property type="match status" value="1"/>
</dbReference>
<keyword evidence="4" id="KW-1185">Reference proteome</keyword>
<reference evidence="3 4" key="1">
    <citation type="submission" date="2017-10" db="EMBL/GenBank/DDBJ databases">
        <title>The draft genome sequence of Lewinella marina KCTC 32374.</title>
        <authorList>
            <person name="Wang K."/>
        </authorList>
    </citation>
    <scope>NUCLEOTIDE SEQUENCE [LARGE SCALE GENOMIC DNA]</scope>
    <source>
        <strain evidence="3 4">MKG-38</strain>
    </source>
</reference>
<dbReference type="RefSeq" id="WP_099107834.1">
    <property type="nucleotide sequence ID" value="NZ_JAATJF010000003.1"/>
</dbReference>
<feature type="domain" description="Gp5/Type VI secretion system Vgr protein OB-fold" evidence="2">
    <location>
        <begin position="379"/>
        <end position="453"/>
    </location>
</feature>
<dbReference type="Gene3D" id="3.55.50.10">
    <property type="entry name" value="Baseplate protein-like domains"/>
    <property type="match status" value="1"/>
</dbReference>
<dbReference type="Pfam" id="PF04717">
    <property type="entry name" value="Phage_base_V"/>
    <property type="match status" value="1"/>
</dbReference>
<dbReference type="InterPro" id="IPR006531">
    <property type="entry name" value="Gp5/Vgr_OB"/>
</dbReference>
<dbReference type="Gene3D" id="2.30.110.50">
    <property type="match status" value="1"/>
</dbReference>
<dbReference type="EMBL" id="PDLO01000011">
    <property type="protein sequence ID" value="PHK97186.1"/>
    <property type="molecule type" value="Genomic_DNA"/>
</dbReference>
<dbReference type="NCBIfam" id="TIGR01646">
    <property type="entry name" value="vgr_GE"/>
    <property type="match status" value="1"/>
</dbReference>
<evidence type="ECO:0000313" key="4">
    <source>
        <dbReference type="Proteomes" id="UP000226437"/>
    </source>
</evidence>
<dbReference type="SUPFAM" id="SSF69255">
    <property type="entry name" value="gp5 N-terminal domain-like"/>
    <property type="match status" value="1"/>
</dbReference>
<organism evidence="3 4">
    <name type="scientific">Neolewinella marina</name>
    <dbReference type="NCBI Taxonomy" id="438751"/>
    <lineage>
        <taxon>Bacteria</taxon>
        <taxon>Pseudomonadati</taxon>
        <taxon>Bacteroidota</taxon>
        <taxon>Saprospiria</taxon>
        <taxon>Saprospirales</taxon>
        <taxon>Lewinellaceae</taxon>
        <taxon>Neolewinella</taxon>
    </lineage>
</organism>
<sequence length="591" mass="62986">MNNAQTLPDDSVAGVVTFDLLTDGQAVPPTVEVLAIQVSNAANRIPFARINLRDGETETATFPLSDGDTFRPGKEIEIKVGHDGDNESIFKGKIVRQRVKVNESGASFLQLECRHPAFAMTLGRKNRYFTDVTDSDAFGTILGDYGLANAVATTTVTHRELVQYHVTDWDYLLTRAEANGLLVIAKAGLVNVVAPEIAGSPKLQLSFGGNLLAFDAELDAVHQWNEVTAQAWNPADQSLFESTATSVDFTEPGNLSGQELSEVGGLETYALRHAGFMAEDELQSWADAALLKSRLAKIRGRARFISPTVLLPGDVLELQGVGDRFNGLVFVTGVNYEVVDGACFVDAQFGLSPKWFTEDFEIATPAAGGVTAGVAGLQVATVKQLEGDPDGEDRILVTLPLVDGNGDGTWARLATLDAGQNRGWVVRPEIGDEVIVGFINDDPRDAVVLGQLHSSNKPAPIPGSDDNHEKGYTSRSEMHFTFDDDQKIVTLDTPAGNRIVLDESDTSITVEDQNGNSIVLNADGIKISSAKDIVIEAPMGKIDITATQDLGAEGLNVNIAAQAQFKAEGSAAAELSSGGSTTVKGSMVMVN</sequence>
<evidence type="ECO:0000259" key="2">
    <source>
        <dbReference type="Pfam" id="PF04717"/>
    </source>
</evidence>
<dbReference type="OrthoDB" id="1907165at2"/>
<name>A0A2G0CB46_9BACT</name>
<evidence type="ECO:0000256" key="1">
    <source>
        <dbReference type="SAM" id="MobiDB-lite"/>
    </source>
</evidence>
<protein>
    <submittedName>
        <fullName evidence="3">Type IV secretion protein Rhs</fullName>
    </submittedName>
</protein>
<feature type="region of interest" description="Disordered" evidence="1">
    <location>
        <begin position="453"/>
        <end position="472"/>
    </location>
</feature>
<dbReference type="Proteomes" id="UP000226437">
    <property type="component" value="Unassembled WGS sequence"/>
</dbReference>